<proteinExistence type="inferred from homology"/>
<evidence type="ECO:0000256" key="1">
    <source>
        <dbReference type="ARBA" id="ARBA00010751"/>
    </source>
</evidence>
<dbReference type="EMBL" id="QRIC01000016">
    <property type="protein sequence ID" value="RHG25761.1"/>
    <property type="molecule type" value="Genomic_DNA"/>
</dbReference>
<dbReference type="Pfam" id="PF01906">
    <property type="entry name" value="YbjQ_1"/>
    <property type="match status" value="1"/>
</dbReference>
<evidence type="ECO:0000313" key="3">
    <source>
        <dbReference type="Proteomes" id="UP000284095"/>
    </source>
</evidence>
<comment type="caution">
    <text evidence="2">The sequence shown here is derived from an EMBL/GenBank/DDBJ whole genome shotgun (WGS) entry which is preliminary data.</text>
</comment>
<dbReference type="InterPro" id="IPR035439">
    <property type="entry name" value="UPF0145_dom_sf"/>
</dbReference>
<dbReference type="InterPro" id="IPR002765">
    <property type="entry name" value="UPF0145_YbjQ-like"/>
</dbReference>
<dbReference type="Gene3D" id="3.30.110.70">
    <property type="entry name" value="Hypothetical protein apc22750. Chain B"/>
    <property type="match status" value="1"/>
</dbReference>
<protein>
    <submittedName>
        <fullName evidence="2">YbjQ family protein</fullName>
    </submittedName>
</protein>
<gene>
    <name evidence="2" type="ORF">DW265_08015</name>
</gene>
<evidence type="ECO:0000313" key="2">
    <source>
        <dbReference type="EMBL" id="RHG25761.1"/>
    </source>
</evidence>
<dbReference type="PANTHER" id="PTHR34068:SF1">
    <property type="entry name" value="UPF0145 PROTEIN YBJQ"/>
    <property type="match status" value="1"/>
</dbReference>
<name>A0A414SUZ3_9FIRM</name>
<accession>A0A414SUZ3</accession>
<organism evidence="2 3">
    <name type="scientific">Dorea longicatena</name>
    <dbReference type="NCBI Taxonomy" id="88431"/>
    <lineage>
        <taxon>Bacteria</taxon>
        <taxon>Bacillati</taxon>
        <taxon>Bacillota</taxon>
        <taxon>Clostridia</taxon>
        <taxon>Lachnospirales</taxon>
        <taxon>Lachnospiraceae</taxon>
        <taxon>Dorea</taxon>
    </lineage>
</organism>
<comment type="similarity">
    <text evidence="1">Belongs to the UPF0145 family.</text>
</comment>
<keyword evidence="3" id="KW-1185">Reference proteome</keyword>
<dbReference type="PANTHER" id="PTHR34068">
    <property type="entry name" value="UPF0145 PROTEIN YBJQ"/>
    <property type="match status" value="1"/>
</dbReference>
<sequence>MGTCKICGKNFGLMGGGSEPYTGHNLQVCNSCGEVLKKIDKVKNEDTQEVKDLFVSVMSMTDDADVKQILTDYSKSVISDSEKLVAITNESKEKAERAQNIEENFYDLEKAFKVTTGYDFEGYQIVDYKGIVSGDIVLGTGFISEFAASWSDAFGTTSNTFAGKMKTAKQKALKQLMANAMITGANAVIGIDFDYTMFGNNMLGVSANGTAVVIRKK</sequence>
<dbReference type="AlphaFoldDB" id="A0A414SUZ3"/>
<dbReference type="Proteomes" id="UP000284095">
    <property type="component" value="Unassembled WGS sequence"/>
</dbReference>
<dbReference type="SUPFAM" id="SSF117782">
    <property type="entry name" value="YbjQ-like"/>
    <property type="match status" value="1"/>
</dbReference>
<reference evidence="2 3" key="1">
    <citation type="submission" date="2018-08" db="EMBL/GenBank/DDBJ databases">
        <title>A genome reference for cultivated species of the human gut microbiota.</title>
        <authorList>
            <person name="Zou Y."/>
            <person name="Xue W."/>
            <person name="Luo G."/>
        </authorList>
    </citation>
    <scope>NUCLEOTIDE SEQUENCE [LARGE SCALE GENOMIC DNA]</scope>
    <source>
        <strain evidence="2 3">AM22-22</strain>
    </source>
</reference>